<proteinExistence type="predicted"/>
<reference evidence="1 2" key="1">
    <citation type="submission" date="2018-06" db="EMBL/GenBank/DDBJ databases">
        <title>Genomic Encyclopedia of Archaeal and Bacterial Type Strains, Phase II (KMG-II): from individual species to whole genera.</title>
        <authorList>
            <person name="Goeker M."/>
        </authorList>
    </citation>
    <scope>NUCLEOTIDE SEQUENCE [LARGE SCALE GENOMIC DNA]</scope>
    <source>
        <strain evidence="1 2">DSM 6779</strain>
    </source>
</reference>
<protein>
    <submittedName>
        <fullName evidence="1">Uncharacterized protein</fullName>
    </submittedName>
</protein>
<dbReference type="Proteomes" id="UP000249239">
    <property type="component" value="Unassembled WGS sequence"/>
</dbReference>
<keyword evidence="2" id="KW-1185">Reference proteome</keyword>
<gene>
    <name evidence="1" type="ORF">LX69_00244</name>
</gene>
<organism evidence="1 2">
    <name type="scientific">Breznakibacter xylanolyticus</name>
    <dbReference type="NCBI Taxonomy" id="990"/>
    <lineage>
        <taxon>Bacteria</taxon>
        <taxon>Pseudomonadati</taxon>
        <taxon>Bacteroidota</taxon>
        <taxon>Bacteroidia</taxon>
        <taxon>Marinilabiliales</taxon>
        <taxon>Marinilabiliaceae</taxon>
        <taxon>Breznakibacter</taxon>
    </lineage>
</organism>
<sequence length="42" mass="5261">MVIKKMRVRMQRYKHKPLNIPKRCKIKMHLGRLKKESKMQHM</sequence>
<evidence type="ECO:0000313" key="2">
    <source>
        <dbReference type="Proteomes" id="UP000249239"/>
    </source>
</evidence>
<evidence type="ECO:0000313" key="1">
    <source>
        <dbReference type="EMBL" id="PZX20819.1"/>
    </source>
</evidence>
<dbReference type="EMBL" id="QKZK01000001">
    <property type="protein sequence ID" value="PZX20819.1"/>
    <property type="molecule type" value="Genomic_DNA"/>
</dbReference>
<comment type="caution">
    <text evidence="1">The sequence shown here is derived from an EMBL/GenBank/DDBJ whole genome shotgun (WGS) entry which is preliminary data.</text>
</comment>
<dbReference type="AlphaFoldDB" id="A0A2W7QFV0"/>
<accession>A0A2W7QFV0</accession>
<name>A0A2W7QFV0_9BACT</name>